<dbReference type="EMBL" id="NAJL01000014">
    <property type="protein sequence ID" value="TKA29505.1"/>
    <property type="molecule type" value="Genomic_DNA"/>
</dbReference>
<comment type="caution">
    <text evidence="2">The sequence shown here is derived from an EMBL/GenBank/DDBJ whole genome shotgun (WGS) entry which is preliminary data.</text>
</comment>
<dbReference type="InterPro" id="IPR022234">
    <property type="entry name" value="DUF3759"/>
</dbReference>
<sequence length="131" mass="15152">MFGWGEGQDHYDQVYNQDQPDNEGKFSHELLAGGAAFGAMKVFEDQQRKEGKEVNHGFAKELLAGIAGGEVDKLCETKGADYIDRERAKHEARKRAEDMYDQHYGQYDQYNPNQQEPPRHLRESFNDRQGW</sequence>
<feature type="compositionally biased region" description="Basic and acidic residues" evidence="1">
    <location>
        <begin position="117"/>
        <end position="131"/>
    </location>
</feature>
<dbReference type="PANTHER" id="PTHR37450:SF1">
    <property type="entry name" value="CIPC PROTEIN"/>
    <property type="match status" value="1"/>
</dbReference>
<organism evidence="2 3">
    <name type="scientific">Salinomyces thailandicus</name>
    <dbReference type="NCBI Taxonomy" id="706561"/>
    <lineage>
        <taxon>Eukaryota</taxon>
        <taxon>Fungi</taxon>
        <taxon>Dikarya</taxon>
        <taxon>Ascomycota</taxon>
        <taxon>Pezizomycotina</taxon>
        <taxon>Dothideomycetes</taxon>
        <taxon>Dothideomycetidae</taxon>
        <taxon>Mycosphaerellales</taxon>
        <taxon>Teratosphaeriaceae</taxon>
        <taxon>Salinomyces</taxon>
    </lineage>
</organism>
<dbReference type="PANTHER" id="PTHR37450">
    <property type="entry name" value="CIPC PROTEIN"/>
    <property type="match status" value="1"/>
</dbReference>
<evidence type="ECO:0000256" key="1">
    <source>
        <dbReference type="SAM" id="MobiDB-lite"/>
    </source>
</evidence>
<evidence type="ECO:0008006" key="4">
    <source>
        <dbReference type="Google" id="ProtNLM"/>
    </source>
</evidence>
<feature type="region of interest" description="Disordered" evidence="1">
    <location>
        <begin position="93"/>
        <end position="131"/>
    </location>
</feature>
<accession>A0A4U0U5R5</accession>
<protein>
    <recommendedName>
        <fullName evidence="4">CipC-like antibiotic response protein</fullName>
    </recommendedName>
</protein>
<gene>
    <name evidence="2" type="ORF">B0A50_03518</name>
</gene>
<evidence type="ECO:0000313" key="3">
    <source>
        <dbReference type="Proteomes" id="UP000308549"/>
    </source>
</evidence>
<reference evidence="2 3" key="1">
    <citation type="submission" date="2017-03" db="EMBL/GenBank/DDBJ databases">
        <title>Genomes of endolithic fungi from Antarctica.</title>
        <authorList>
            <person name="Coleine C."/>
            <person name="Masonjones S."/>
            <person name="Stajich J.E."/>
        </authorList>
    </citation>
    <scope>NUCLEOTIDE SEQUENCE [LARGE SCALE GENOMIC DNA]</scope>
    <source>
        <strain evidence="2 3">CCFEE 6315</strain>
    </source>
</reference>
<feature type="region of interest" description="Disordered" evidence="1">
    <location>
        <begin position="1"/>
        <end position="26"/>
    </location>
</feature>
<dbReference type="OrthoDB" id="9895617at2759"/>
<dbReference type="Proteomes" id="UP000308549">
    <property type="component" value="Unassembled WGS sequence"/>
</dbReference>
<keyword evidence="3" id="KW-1185">Reference proteome</keyword>
<evidence type="ECO:0000313" key="2">
    <source>
        <dbReference type="EMBL" id="TKA29505.1"/>
    </source>
</evidence>
<dbReference type="Pfam" id="PF12585">
    <property type="entry name" value="DUF3759"/>
    <property type="match status" value="1"/>
</dbReference>
<name>A0A4U0U5R5_9PEZI</name>
<proteinExistence type="predicted"/>
<dbReference type="AlphaFoldDB" id="A0A4U0U5R5"/>